<reference evidence="1 2" key="1">
    <citation type="submission" date="2024-01" db="EMBL/GenBank/DDBJ databases">
        <title>A telomere-to-telomere, gap-free genome of sweet tea (Lithocarpus litseifolius).</title>
        <authorList>
            <person name="Zhou J."/>
        </authorList>
    </citation>
    <scope>NUCLEOTIDE SEQUENCE [LARGE SCALE GENOMIC DNA]</scope>
    <source>
        <strain evidence="1">Zhou-2022a</strain>
        <tissue evidence="1">Leaf</tissue>
    </source>
</reference>
<accession>A0AAW2CG51</accession>
<dbReference type="Proteomes" id="UP001459277">
    <property type="component" value="Unassembled WGS sequence"/>
</dbReference>
<gene>
    <name evidence="1" type="ORF">SO802_021846</name>
</gene>
<protein>
    <submittedName>
        <fullName evidence="1">Uncharacterized protein</fullName>
    </submittedName>
</protein>
<keyword evidence="2" id="KW-1185">Reference proteome</keyword>
<name>A0AAW2CG51_9ROSI</name>
<evidence type="ECO:0000313" key="1">
    <source>
        <dbReference type="EMBL" id="KAK9997160.1"/>
    </source>
</evidence>
<evidence type="ECO:0000313" key="2">
    <source>
        <dbReference type="Proteomes" id="UP001459277"/>
    </source>
</evidence>
<sequence length="74" mass="8630">MLDNEVSVRMNMMMMEKFKINEARQLEPIDLDKLNELSEYVDHKQDWDDDTLGGVLEKVSDDVMNDVGLTLLVR</sequence>
<proteinExistence type="predicted"/>
<dbReference type="EMBL" id="JAZDWU010000007">
    <property type="protein sequence ID" value="KAK9997160.1"/>
    <property type="molecule type" value="Genomic_DNA"/>
</dbReference>
<comment type="caution">
    <text evidence="1">The sequence shown here is derived from an EMBL/GenBank/DDBJ whole genome shotgun (WGS) entry which is preliminary data.</text>
</comment>
<dbReference type="AlphaFoldDB" id="A0AAW2CG51"/>
<organism evidence="1 2">
    <name type="scientific">Lithocarpus litseifolius</name>
    <dbReference type="NCBI Taxonomy" id="425828"/>
    <lineage>
        <taxon>Eukaryota</taxon>
        <taxon>Viridiplantae</taxon>
        <taxon>Streptophyta</taxon>
        <taxon>Embryophyta</taxon>
        <taxon>Tracheophyta</taxon>
        <taxon>Spermatophyta</taxon>
        <taxon>Magnoliopsida</taxon>
        <taxon>eudicotyledons</taxon>
        <taxon>Gunneridae</taxon>
        <taxon>Pentapetalae</taxon>
        <taxon>rosids</taxon>
        <taxon>fabids</taxon>
        <taxon>Fagales</taxon>
        <taxon>Fagaceae</taxon>
        <taxon>Lithocarpus</taxon>
    </lineage>
</organism>